<gene>
    <name evidence="3" type="ORF">Tsubulata_028415</name>
</gene>
<reference evidence="3" key="2">
    <citation type="journal article" date="2023" name="Plants (Basel)">
        <title>Annotation of the Turnera subulata (Passifloraceae) Draft Genome Reveals the S-Locus Evolved after the Divergence of Turneroideae from Passifloroideae in a Stepwise Manner.</title>
        <authorList>
            <person name="Henning P.M."/>
            <person name="Roalson E.H."/>
            <person name="Mir W."/>
            <person name="McCubbin A.G."/>
            <person name="Shore J.S."/>
        </authorList>
    </citation>
    <scope>NUCLEOTIDE SEQUENCE</scope>
    <source>
        <strain evidence="3">F60SS</strain>
    </source>
</reference>
<evidence type="ECO:0000256" key="1">
    <source>
        <dbReference type="PROSITE-ProRule" id="PRU00176"/>
    </source>
</evidence>
<evidence type="ECO:0000313" key="3">
    <source>
        <dbReference type="EMBL" id="KAJ4843954.1"/>
    </source>
</evidence>
<proteinExistence type="predicted"/>
<evidence type="ECO:0000313" key="4">
    <source>
        <dbReference type="Proteomes" id="UP001141552"/>
    </source>
</evidence>
<dbReference type="AlphaFoldDB" id="A0A9Q0G812"/>
<organism evidence="3 4">
    <name type="scientific">Turnera subulata</name>
    <dbReference type="NCBI Taxonomy" id="218843"/>
    <lineage>
        <taxon>Eukaryota</taxon>
        <taxon>Viridiplantae</taxon>
        <taxon>Streptophyta</taxon>
        <taxon>Embryophyta</taxon>
        <taxon>Tracheophyta</taxon>
        <taxon>Spermatophyta</taxon>
        <taxon>Magnoliopsida</taxon>
        <taxon>eudicotyledons</taxon>
        <taxon>Gunneridae</taxon>
        <taxon>Pentapetalae</taxon>
        <taxon>rosids</taxon>
        <taxon>fabids</taxon>
        <taxon>Malpighiales</taxon>
        <taxon>Passifloraceae</taxon>
        <taxon>Turnera</taxon>
    </lineage>
</organism>
<evidence type="ECO:0000259" key="2">
    <source>
        <dbReference type="PROSITE" id="PS50102"/>
    </source>
</evidence>
<dbReference type="Proteomes" id="UP001141552">
    <property type="component" value="Unassembled WGS sequence"/>
</dbReference>
<dbReference type="SUPFAM" id="SSF54928">
    <property type="entry name" value="RNA-binding domain, RBD"/>
    <property type="match status" value="1"/>
</dbReference>
<dbReference type="GO" id="GO:0003723">
    <property type="term" value="F:RNA binding"/>
    <property type="evidence" value="ECO:0007669"/>
    <property type="project" value="UniProtKB-UniRule"/>
</dbReference>
<feature type="domain" description="RRM" evidence="2">
    <location>
        <begin position="1"/>
        <end position="60"/>
    </location>
</feature>
<dbReference type="InterPro" id="IPR035979">
    <property type="entry name" value="RBD_domain_sf"/>
</dbReference>
<comment type="caution">
    <text evidence="3">The sequence shown here is derived from an EMBL/GenBank/DDBJ whole genome shotgun (WGS) entry which is preliminary data.</text>
</comment>
<dbReference type="InterPro" id="IPR000504">
    <property type="entry name" value="RRM_dom"/>
</dbReference>
<name>A0A9Q0G812_9ROSI</name>
<dbReference type="Pfam" id="PF00076">
    <property type="entry name" value="RRM_1"/>
    <property type="match status" value="1"/>
</dbReference>
<accession>A0A9Q0G812</accession>
<dbReference type="EMBL" id="JAKUCV010002092">
    <property type="protein sequence ID" value="KAJ4843954.1"/>
    <property type="molecule type" value="Genomic_DNA"/>
</dbReference>
<keyword evidence="1" id="KW-0694">RNA-binding</keyword>
<dbReference type="OrthoDB" id="861279at2759"/>
<dbReference type="Gene3D" id="3.30.70.330">
    <property type="match status" value="1"/>
</dbReference>
<dbReference type="InterPro" id="IPR012677">
    <property type="entry name" value="Nucleotide-bd_a/b_plait_sf"/>
</dbReference>
<sequence>MLFSKFGEIVDVFLPQKDAKSRRRFGFVRYRNTGEIGRILSDINNIKVDDVSIKLDVPKDRGSSSPLLAKPPIQHKPHAAIGRSFAEAVLGSLVHPNPYQTLSVLSLLNPILLTYPSFPCLTQSDGCREMGIGWCFSLPLDKKSQQGGKALVANIDGRAYAISMAEVTMDYPVLISPETQ</sequence>
<dbReference type="CDD" id="cd00590">
    <property type="entry name" value="RRM_SF"/>
    <property type="match status" value="1"/>
</dbReference>
<reference evidence="3" key="1">
    <citation type="submission" date="2022-02" db="EMBL/GenBank/DDBJ databases">
        <authorList>
            <person name="Henning P.M."/>
            <person name="McCubbin A.G."/>
            <person name="Shore J.S."/>
        </authorList>
    </citation>
    <scope>NUCLEOTIDE SEQUENCE</scope>
    <source>
        <strain evidence="3">F60SS</strain>
        <tissue evidence="3">Leaves</tissue>
    </source>
</reference>
<dbReference type="PROSITE" id="PS50102">
    <property type="entry name" value="RRM"/>
    <property type="match status" value="1"/>
</dbReference>
<keyword evidence="4" id="KW-1185">Reference proteome</keyword>
<protein>
    <recommendedName>
        <fullName evidence="2">RRM domain-containing protein</fullName>
    </recommendedName>
</protein>